<evidence type="ECO:0000313" key="3">
    <source>
        <dbReference type="EMBL" id="TDM03435.1"/>
    </source>
</evidence>
<dbReference type="HAMAP" id="MF_01124">
    <property type="entry name" value="MecA"/>
    <property type="match status" value="1"/>
</dbReference>
<reference evidence="3 4" key="1">
    <citation type="submission" date="2019-01" db="EMBL/GenBank/DDBJ databases">
        <title>Draft genome sequences of the type strains of six Macrococcus species.</title>
        <authorList>
            <person name="Mazhar S."/>
            <person name="Altermann E."/>
            <person name="Hill C."/>
            <person name="Mcauliffe O."/>
        </authorList>
    </citation>
    <scope>NUCLEOTIDE SEQUENCE [LARGE SCALE GENOMIC DNA]</scope>
    <source>
        <strain evidence="3 4">CCM4809</strain>
    </source>
</reference>
<dbReference type="Proteomes" id="UP000295328">
    <property type="component" value="Unassembled WGS sequence"/>
</dbReference>
<comment type="subunit">
    <text evidence="2">Homodimer.</text>
</comment>
<organism evidence="3 4">
    <name type="scientific">Macrococcus hajekii</name>
    <dbReference type="NCBI Taxonomy" id="198482"/>
    <lineage>
        <taxon>Bacteria</taxon>
        <taxon>Bacillati</taxon>
        <taxon>Bacillota</taxon>
        <taxon>Bacilli</taxon>
        <taxon>Bacillales</taxon>
        <taxon>Staphylococcaceae</taxon>
        <taxon>Macrococcus</taxon>
    </lineage>
</organism>
<keyword evidence="4" id="KW-1185">Reference proteome</keyword>
<dbReference type="GO" id="GO:0030674">
    <property type="term" value="F:protein-macromolecule adaptor activity"/>
    <property type="evidence" value="ECO:0007669"/>
    <property type="project" value="UniProtKB-UniRule"/>
</dbReference>
<dbReference type="RefSeq" id="WP_133429531.1">
    <property type="nucleotide sequence ID" value="NZ_BMCC01000001.1"/>
</dbReference>
<comment type="similarity">
    <text evidence="1 2">Belongs to the MecA family.</text>
</comment>
<comment type="function">
    <text evidence="2">Enables the recognition and targeting of unfolded and aggregated proteins to the ClpC protease or to other proteins involved in proteolysis.</text>
</comment>
<proteinExistence type="inferred from homology"/>
<evidence type="ECO:0000256" key="2">
    <source>
        <dbReference type="HAMAP-Rule" id="MF_01124"/>
    </source>
</evidence>
<dbReference type="OrthoDB" id="2360201at2"/>
<dbReference type="Pfam" id="PF05389">
    <property type="entry name" value="MecA"/>
    <property type="match status" value="1"/>
</dbReference>
<evidence type="ECO:0000313" key="4">
    <source>
        <dbReference type="Proteomes" id="UP000295328"/>
    </source>
</evidence>
<dbReference type="NCBIfam" id="NF002644">
    <property type="entry name" value="PRK02315.1-5"/>
    <property type="match status" value="1"/>
</dbReference>
<dbReference type="InterPro" id="IPR038471">
    <property type="entry name" value="MecA_C_sf"/>
</dbReference>
<dbReference type="PANTHER" id="PTHR39161">
    <property type="entry name" value="ADAPTER PROTEIN MECA"/>
    <property type="match status" value="1"/>
</dbReference>
<protein>
    <recommendedName>
        <fullName evidence="2">Adapter protein MecA</fullName>
    </recommendedName>
</protein>
<dbReference type="AlphaFoldDB" id="A0A4V3BEB9"/>
<comment type="caution">
    <text evidence="3">The sequence shown here is derived from an EMBL/GenBank/DDBJ whole genome shotgun (WGS) entry which is preliminary data.</text>
</comment>
<dbReference type="EMBL" id="SCWE01000001">
    <property type="protein sequence ID" value="TDM03435.1"/>
    <property type="molecule type" value="Genomic_DNA"/>
</dbReference>
<dbReference type="PANTHER" id="PTHR39161:SF1">
    <property type="entry name" value="ADAPTER PROTEIN MECA 1"/>
    <property type="match status" value="1"/>
</dbReference>
<gene>
    <name evidence="2 3" type="primary">mecA</name>
    <name evidence="3" type="ORF">ERX37_04950</name>
</gene>
<dbReference type="Gene3D" id="3.30.70.1950">
    <property type="match status" value="1"/>
</dbReference>
<evidence type="ECO:0000256" key="1">
    <source>
        <dbReference type="ARBA" id="ARBA00005397"/>
    </source>
</evidence>
<dbReference type="InterPro" id="IPR008681">
    <property type="entry name" value="Neg-reg_MecA"/>
</dbReference>
<sequence length="224" mass="26924">MRIERVNESTIKFYLTYHDIEERGFRQDDLWMNRRKGEEFFWSMMEEINEEEEFVVEGPLWIQVHAFDKGIEFVVTKSKQDDFMHLPEEESNDQLEYQVNEYLNKALEHDQGVAELLDRAADSKKPETQHEVIASFASLDELIQFSHAVSIDIDMEDLLYMHDNHYYYYVHFDERASTDDMDTFVAHLFEYAEPAQMNQMMLDEYGKVIMSHDVRRQVRNYFAQ</sequence>
<accession>A0A4V3BEB9</accession>
<comment type="domain">
    <text evidence="2">The N-terminal domain probably binds unfolded/aggregated proteins; the C-terminal domain interacts with ClpC.</text>
</comment>
<dbReference type="PIRSF" id="PIRSF029008">
    <property type="entry name" value="MecA"/>
    <property type="match status" value="1"/>
</dbReference>
<name>A0A4V3BEB9_9STAP</name>